<comment type="caution">
    <text evidence="3">The sequence shown here is derived from an EMBL/GenBank/DDBJ whole genome shotgun (WGS) entry which is preliminary data.</text>
</comment>
<evidence type="ECO:0000313" key="3">
    <source>
        <dbReference type="EMBL" id="OPC81793.1"/>
    </source>
</evidence>
<proteinExistence type="predicted"/>
<dbReference type="AlphaFoldDB" id="A0A1T3NY80"/>
<dbReference type="PANTHER" id="PTHR43156">
    <property type="entry name" value="STAGE II SPORULATION PROTEIN E-RELATED"/>
    <property type="match status" value="1"/>
</dbReference>
<protein>
    <recommendedName>
        <fullName evidence="2">PPM-type phosphatase domain-containing protein</fullName>
    </recommendedName>
</protein>
<dbReference type="InterPro" id="IPR036457">
    <property type="entry name" value="PPM-type-like_dom_sf"/>
</dbReference>
<evidence type="ECO:0000256" key="1">
    <source>
        <dbReference type="ARBA" id="ARBA00022801"/>
    </source>
</evidence>
<reference evidence="3 4" key="1">
    <citation type="submission" date="2017-03" db="EMBL/GenBank/DDBJ databases">
        <title>Draft genome sequence of Streptomyces scabrisporus NF3, endophyte isolated from Amphipterygium adstringens.</title>
        <authorList>
            <person name="Vazquez M."/>
            <person name="Ceapa C.D."/>
            <person name="Rodriguez Luna D."/>
            <person name="Sanchez Esquivel S."/>
        </authorList>
    </citation>
    <scope>NUCLEOTIDE SEQUENCE [LARGE SCALE GENOMIC DNA]</scope>
    <source>
        <strain evidence="3 4">NF3</strain>
    </source>
</reference>
<gene>
    <name evidence="3" type="ORF">B4N89_13375</name>
</gene>
<keyword evidence="4" id="KW-1185">Reference proteome</keyword>
<accession>A0A1T3NY80</accession>
<dbReference type="OrthoDB" id="118142at2"/>
<dbReference type="SMART" id="SM00331">
    <property type="entry name" value="PP2C_SIG"/>
    <property type="match status" value="1"/>
</dbReference>
<dbReference type="GO" id="GO:0016791">
    <property type="term" value="F:phosphatase activity"/>
    <property type="evidence" value="ECO:0007669"/>
    <property type="project" value="TreeGrafter"/>
</dbReference>
<evidence type="ECO:0000259" key="2">
    <source>
        <dbReference type="SMART" id="SM00331"/>
    </source>
</evidence>
<name>A0A1T3NY80_9ACTN</name>
<dbReference type="Gene3D" id="3.60.40.10">
    <property type="entry name" value="PPM-type phosphatase domain"/>
    <property type="match status" value="1"/>
</dbReference>
<dbReference type="PANTHER" id="PTHR43156:SF2">
    <property type="entry name" value="STAGE II SPORULATION PROTEIN E"/>
    <property type="match status" value="1"/>
</dbReference>
<dbReference type="Proteomes" id="UP000190037">
    <property type="component" value="Unassembled WGS sequence"/>
</dbReference>
<sequence length="330" mass="34860">MVGGASGAGRLVVSSGTRDHRYDPATAWRVYQQEDGSLTVSTDAWQEEAHTLMAIRTDWYADAAAASAAGGLPPDVAGRVSRALGAEPVAPPPYRDFAEAFRAGVSPSHPEPVGGLDLAVRHRPAQDEFGVGGDWYDVFTLDDGQVALVVGDVQGHGAGTAPIMARIRTLLHAYAVVTPDPGRALGLVNDFLDRFPGPAHATCTLAYLEPATGRLRVARAAHPPMLLADPAGTPRIEDVEGGLPLGMLADQAYPCTTLTVAPGATLVLVTDGLVEGPQLSLDRGMERLAHRFERSRGLDLEATAERLFGLADLTGHRDDVTLLLARTTVR</sequence>
<dbReference type="STRING" id="159449.B4N89_13375"/>
<dbReference type="SUPFAM" id="SSF81606">
    <property type="entry name" value="PP2C-like"/>
    <property type="match status" value="1"/>
</dbReference>
<dbReference type="InterPro" id="IPR052016">
    <property type="entry name" value="Bact_Sigma-Reg"/>
</dbReference>
<evidence type="ECO:0000313" key="4">
    <source>
        <dbReference type="Proteomes" id="UP000190037"/>
    </source>
</evidence>
<dbReference type="Pfam" id="PF07228">
    <property type="entry name" value="SpoIIE"/>
    <property type="match status" value="1"/>
</dbReference>
<dbReference type="eggNOG" id="COG2208">
    <property type="taxonomic scope" value="Bacteria"/>
</dbReference>
<dbReference type="RefSeq" id="WP_143657945.1">
    <property type="nucleotide sequence ID" value="NZ_MWQN01000001.1"/>
</dbReference>
<dbReference type="InterPro" id="IPR001932">
    <property type="entry name" value="PPM-type_phosphatase-like_dom"/>
</dbReference>
<keyword evidence="1" id="KW-0378">Hydrolase</keyword>
<organism evidence="3 4">
    <name type="scientific">Embleya scabrispora</name>
    <dbReference type="NCBI Taxonomy" id="159449"/>
    <lineage>
        <taxon>Bacteria</taxon>
        <taxon>Bacillati</taxon>
        <taxon>Actinomycetota</taxon>
        <taxon>Actinomycetes</taxon>
        <taxon>Kitasatosporales</taxon>
        <taxon>Streptomycetaceae</taxon>
        <taxon>Embleya</taxon>
    </lineage>
</organism>
<dbReference type="EMBL" id="MWQN01000001">
    <property type="protein sequence ID" value="OPC81793.1"/>
    <property type="molecule type" value="Genomic_DNA"/>
</dbReference>
<feature type="domain" description="PPM-type phosphatase" evidence="2">
    <location>
        <begin position="115"/>
        <end position="327"/>
    </location>
</feature>